<evidence type="ECO:0000313" key="3">
    <source>
        <dbReference type="Proteomes" id="UP000190961"/>
    </source>
</evidence>
<dbReference type="EMBL" id="FUZU01000002">
    <property type="protein sequence ID" value="SKC74973.1"/>
    <property type="molecule type" value="Genomic_DNA"/>
</dbReference>
<proteinExistence type="predicted"/>
<accession>A0A1T5LG51</accession>
<feature type="transmembrane region" description="Helical" evidence="1">
    <location>
        <begin position="95"/>
        <end position="123"/>
    </location>
</feature>
<dbReference type="AlphaFoldDB" id="A0A1T5LG51"/>
<evidence type="ECO:0000313" key="2">
    <source>
        <dbReference type="EMBL" id="SKC74973.1"/>
    </source>
</evidence>
<dbReference type="Proteomes" id="UP000190961">
    <property type="component" value="Unassembled WGS sequence"/>
</dbReference>
<sequence>MKKESILFRHKEFYLNLNCKGPEKSGPFLFSLVYEFVKNPVHNLTFFGGLKTKKLIRRQETIFSTTGKTFAFWIWQHHNIIFMQTKSSNTSTNTILVIILLIVTFPIWIGIAGGIIGAVIGIFGAVIGAVFGIFGAMIGAIGGFIGWIFHWNFHTPFVFWNTGLLTIFAIALLFIMLAKSRR</sequence>
<organism evidence="2 3">
    <name type="scientific">Ohtaekwangia koreensis</name>
    <dbReference type="NCBI Taxonomy" id="688867"/>
    <lineage>
        <taxon>Bacteria</taxon>
        <taxon>Pseudomonadati</taxon>
        <taxon>Bacteroidota</taxon>
        <taxon>Cytophagia</taxon>
        <taxon>Cytophagales</taxon>
        <taxon>Fulvivirgaceae</taxon>
        <taxon>Ohtaekwangia</taxon>
    </lineage>
</organism>
<keyword evidence="1" id="KW-0812">Transmembrane</keyword>
<keyword evidence="1" id="KW-1133">Transmembrane helix</keyword>
<name>A0A1T5LG51_9BACT</name>
<dbReference type="STRING" id="688867.SAMN05660236_3167"/>
<keyword evidence="1" id="KW-0472">Membrane</keyword>
<evidence type="ECO:0000256" key="1">
    <source>
        <dbReference type="SAM" id="Phobius"/>
    </source>
</evidence>
<gene>
    <name evidence="2" type="ORF">SAMN05660236_3167</name>
</gene>
<feature type="transmembrane region" description="Helical" evidence="1">
    <location>
        <begin position="130"/>
        <end position="151"/>
    </location>
</feature>
<reference evidence="2 3" key="1">
    <citation type="submission" date="2017-02" db="EMBL/GenBank/DDBJ databases">
        <authorList>
            <person name="Peterson S.W."/>
        </authorList>
    </citation>
    <scope>NUCLEOTIDE SEQUENCE [LARGE SCALE GENOMIC DNA]</scope>
    <source>
        <strain evidence="2 3">DSM 25262</strain>
    </source>
</reference>
<keyword evidence="3" id="KW-1185">Reference proteome</keyword>
<feature type="transmembrane region" description="Helical" evidence="1">
    <location>
        <begin position="157"/>
        <end position="178"/>
    </location>
</feature>
<protein>
    <submittedName>
        <fullName evidence="2">Uncharacterized protein</fullName>
    </submittedName>
</protein>